<protein>
    <submittedName>
        <fullName evidence="2">EthD family reductase</fullName>
    </submittedName>
</protein>
<dbReference type="Proteomes" id="UP000437736">
    <property type="component" value="Unassembled WGS sequence"/>
</dbReference>
<dbReference type="Pfam" id="PF07110">
    <property type="entry name" value="EthD"/>
    <property type="match status" value="1"/>
</dbReference>
<dbReference type="InterPro" id="IPR011008">
    <property type="entry name" value="Dimeric_a/b-barrel"/>
</dbReference>
<evidence type="ECO:0000313" key="2">
    <source>
        <dbReference type="EMBL" id="MST32131.1"/>
    </source>
</evidence>
<dbReference type="SUPFAM" id="SSF54909">
    <property type="entry name" value="Dimeric alpha+beta barrel"/>
    <property type="match status" value="1"/>
</dbReference>
<dbReference type="Gene3D" id="3.30.70.100">
    <property type="match status" value="1"/>
</dbReference>
<accession>A0ABW9QR54</accession>
<proteinExistence type="predicted"/>
<dbReference type="PANTHER" id="PTHR40260">
    <property type="entry name" value="BLR8190 PROTEIN"/>
    <property type="match status" value="1"/>
</dbReference>
<dbReference type="NCBIfam" id="TIGR02118">
    <property type="entry name" value="EthD family reductase"/>
    <property type="match status" value="1"/>
</dbReference>
<gene>
    <name evidence="2" type="ORF">GHK86_05245</name>
</gene>
<organism evidence="2 3">
    <name type="scientific">Acidiferrimicrobium australe</name>
    <dbReference type="NCBI Taxonomy" id="2664430"/>
    <lineage>
        <taxon>Bacteria</taxon>
        <taxon>Bacillati</taxon>
        <taxon>Actinomycetota</taxon>
        <taxon>Acidimicrobiia</taxon>
        <taxon>Acidimicrobiales</taxon>
        <taxon>Acidimicrobiaceae</taxon>
        <taxon>Acidiferrimicrobium</taxon>
    </lineage>
</organism>
<dbReference type="PANTHER" id="PTHR40260:SF2">
    <property type="entry name" value="BLR8190 PROTEIN"/>
    <property type="match status" value="1"/>
</dbReference>
<name>A0ABW9QR54_9ACTN</name>
<evidence type="ECO:0000259" key="1">
    <source>
        <dbReference type="Pfam" id="PF07110"/>
    </source>
</evidence>
<keyword evidence="3" id="KW-1185">Reference proteome</keyword>
<comment type="caution">
    <text evidence="2">The sequence shown here is derived from an EMBL/GenBank/DDBJ whole genome shotgun (WGS) entry which is preliminary data.</text>
</comment>
<evidence type="ECO:0000313" key="3">
    <source>
        <dbReference type="Proteomes" id="UP000437736"/>
    </source>
</evidence>
<feature type="domain" description="EthD" evidence="1">
    <location>
        <begin position="11"/>
        <end position="88"/>
    </location>
</feature>
<sequence length="102" mass="10632">MVKLIVLYGHPTDPAAFDAHYSSTHADLVAKMPGVRRFEVAKCTSVDGSASPYYLQAELWFDDAAALQGCLASPEGRAAAADVPNFATGGATMLTGEVLAGE</sequence>
<dbReference type="InterPro" id="IPR009799">
    <property type="entry name" value="EthD_dom"/>
</dbReference>
<dbReference type="EMBL" id="WJHE01000218">
    <property type="protein sequence ID" value="MST32131.1"/>
    <property type="molecule type" value="Genomic_DNA"/>
</dbReference>
<reference evidence="2 3" key="1">
    <citation type="submission" date="2019-11" db="EMBL/GenBank/DDBJ databases">
        <title>Acidiferrimicrobium australis gen. nov., sp. nov., an acidophilic and obligately heterotrophic, member of the Actinobacteria that catalyses dissimilatory oxido- reduction of iron isolated from metal-rich acidic water in Chile.</title>
        <authorList>
            <person name="Gonzalez D."/>
            <person name="Huber K."/>
            <person name="Hedrich S."/>
            <person name="Rojas-Villalobos C."/>
            <person name="Quatrini R."/>
            <person name="Dinamarca M.A."/>
            <person name="Schwarz A."/>
            <person name="Canales C."/>
            <person name="Nancucheo I."/>
        </authorList>
    </citation>
    <scope>NUCLEOTIDE SEQUENCE [LARGE SCALE GENOMIC DNA]</scope>
    <source>
        <strain evidence="2 3">USS-CCA1</strain>
    </source>
</reference>